<evidence type="ECO:0008006" key="3">
    <source>
        <dbReference type="Google" id="ProtNLM"/>
    </source>
</evidence>
<dbReference type="PANTHER" id="PTHR24559:SF444">
    <property type="entry name" value="REVERSE TRANSCRIPTASE DOMAIN-CONTAINING PROTEIN"/>
    <property type="match status" value="1"/>
</dbReference>
<accession>A0A151QR35</accession>
<dbReference type="Gene3D" id="3.30.70.270">
    <property type="match status" value="1"/>
</dbReference>
<protein>
    <recommendedName>
        <fullName evidence="3">Reverse transcriptase domain-containing protein</fullName>
    </recommendedName>
</protein>
<dbReference type="SUPFAM" id="SSF56672">
    <property type="entry name" value="DNA/RNA polymerases"/>
    <property type="match status" value="1"/>
</dbReference>
<sequence length="145" mass="16494">ISDLKGISPAYCMHKIFMEDEYKPVAQPQRRLNPVMKEVVKKEVIKLLDAGMIYPISYKVAFGVGKCIPNEMQMNPRCNLVAKDGIFGFRLAISRCMLAIFSDLVEKSIEVFMDDFSMFGSSFDECLANLEVVLRRCLKTNLILN</sequence>
<gene>
    <name evidence="1" type="ORF">KK1_046466</name>
</gene>
<dbReference type="Gramene" id="C.cajan_43219.t">
    <property type="protein sequence ID" value="C.cajan_43219.t"/>
    <property type="gene ID" value="C.cajan_43219"/>
</dbReference>
<dbReference type="Proteomes" id="UP000075243">
    <property type="component" value="Unassembled WGS sequence"/>
</dbReference>
<dbReference type="EMBL" id="KQ485124">
    <property type="protein sequence ID" value="KYP32758.1"/>
    <property type="molecule type" value="Genomic_DNA"/>
</dbReference>
<keyword evidence="2" id="KW-1185">Reference proteome</keyword>
<evidence type="ECO:0000313" key="2">
    <source>
        <dbReference type="Proteomes" id="UP000075243"/>
    </source>
</evidence>
<dbReference type="AlphaFoldDB" id="A0A151QR35"/>
<reference evidence="1" key="1">
    <citation type="journal article" date="2012" name="Nat. Biotechnol.">
        <title>Draft genome sequence of pigeonpea (Cajanus cajan), an orphan legume crop of resource-poor farmers.</title>
        <authorList>
            <person name="Varshney R.K."/>
            <person name="Chen W."/>
            <person name="Li Y."/>
            <person name="Bharti A.K."/>
            <person name="Saxena R.K."/>
            <person name="Schlueter J.A."/>
            <person name="Donoghue M.T."/>
            <person name="Azam S."/>
            <person name="Fan G."/>
            <person name="Whaley A.M."/>
            <person name="Farmer A.D."/>
            <person name="Sheridan J."/>
            <person name="Iwata A."/>
            <person name="Tuteja R."/>
            <person name="Penmetsa R.V."/>
            <person name="Wu W."/>
            <person name="Upadhyaya H.D."/>
            <person name="Yang S.P."/>
            <person name="Shah T."/>
            <person name="Saxena K.B."/>
            <person name="Michael T."/>
            <person name="McCombie W.R."/>
            <person name="Yang B."/>
            <person name="Zhang G."/>
            <person name="Yang H."/>
            <person name="Wang J."/>
            <person name="Spillane C."/>
            <person name="Cook D.R."/>
            <person name="May G.D."/>
            <person name="Xu X."/>
            <person name="Jackson S.A."/>
        </authorList>
    </citation>
    <scope>NUCLEOTIDE SEQUENCE [LARGE SCALE GENOMIC DNA]</scope>
</reference>
<dbReference type="InterPro" id="IPR053134">
    <property type="entry name" value="RNA-dir_DNA_polymerase"/>
</dbReference>
<name>A0A151QR35_CAJCA</name>
<dbReference type="Gene3D" id="3.10.10.10">
    <property type="entry name" value="HIV Type 1 Reverse Transcriptase, subunit A, domain 1"/>
    <property type="match status" value="1"/>
</dbReference>
<dbReference type="InterPro" id="IPR043502">
    <property type="entry name" value="DNA/RNA_pol_sf"/>
</dbReference>
<evidence type="ECO:0000313" key="1">
    <source>
        <dbReference type="EMBL" id="KYP32758.1"/>
    </source>
</evidence>
<proteinExistence type="predicted"/>
<dbReference type="PANTHER" id="PTHR24559">
    <property type="entry name" value="TRANSPOSON TY3-I GAG-POL POLYPROTEIN"/>
    <property type="match status" value="1"/>
</dbReference>
<dbReference type="InterPro" id="IPR043128">
    <property type="entry name" value="Rev_trsase/Diguanyl_cyclase"/>
</dbReference>
<organism evidence="1 2">
    <name type="scientific">Cajanus cajan</name>
    <name type="common">Pigeon pea</name>
    <name type="synonym">Cajanus indicus</name>
    <dbReference type="NCBI Taxonomy" id="3821"/>
    <lineage>
        <taxon>Eukaryota</taxon>
        <taxon>Viridiplantae</taxon>
        <taxon>Streptophyta</taxon>
        <taxon>Embryophyta</taxon>
        <taxon>Tracheophyta</taxon>
        <taxon>Spermatophyta</taxon>
        <taxon>Magnoliopsida</taxon>
        <taxon>eudicotyledons</taxon>
        <taxon>Gunneridae</taxon>
        <taxon>Pentapetalae</taxon>
        <taxon>rosids</taxon>
        <taxon>fabids</taxon>
        <taxon>Fabales</taxon>
        <taxon>Fabaceae</taxon>
        <taxon>Papilionoideae</taxon>
        <taxon>50 kb inversion clade</taxon>
        <taxon>NPAAA clade</taxon>
        <taxon>indigoferoid/millettioid clade</taxon>
        <taxon>Phaseoleae</taxon>
        <taxon>Cajanus</taxon>
    </lineage>
</organism>
<feature type="non-terminal residue" evidence="1">
    <location>
        <position position="1"/>
    </location>
</feature>